<comment type="caution">
    <text evidence="2">The sequence shown here is derived from an EMBL/GenBank/DDBJ whole genome shotgun (WGS) entry which is preliminary data.</text>
</comment>
<dbReference type="SUPFAM" id="SSF53335">
    <property type="entry name" value="S-adenosyl-L-methionine-dependent methyltransferases"/>
    <property type="match status" value="1"/>
</dbReference>
<dbReference type="PANTHER" id="PTHR43861">
    <property type="entry name" value="TRANS-ACONITATE 2-METHYLTRANSFERASE-RELATED"/>
    <property type="match status" value="1"/>
</dbReference>
<dbReference type="EC" id="2.1.1.222" evidence="2"/>
<protein>
    <submittedName>
        <fullName evidence="2">Class I SAM-dependent methyltransferase</fullName>
        <ecNumber evidence="2">2.1.1.222</ecNumber>
        <ecNumber evidence="2">2.1.1.64</ecNumber>
    </submittedName>
</protein>
<keyword evidence="2" id="KW-0489">Methyltransferase</keyword>
<gene>
    <name evidence="2" type="ORF">ACFYKX_16220</name>
</gene>
<dbReference type="EC" id="2.1.1.64" evidence="2"/>
<evidence type="ECO:0000313" key="3">
    <source>
        <dbReference type="Proteomes" id="UP001601059"/>
    </source>
</evidence>
<dbReference type="Gene3D" id="3.40.50.150">
    <property type="entry name" value="Vaccinia Virus protein VP39"/>
    <property type="match status" value="1"/>
</dbReference>
<dbReference type="RefSeq" id="WP_389362107.1">
    <property type="nucleotide sequence ID" value="NZ_JBIACK010000008.1"/>
</dbReference>
<sequence>MGNFNWAEESSRLWDEKSNFWNSRSQEMWENGSRKEIIPFFQKFVDEQAMVCDLGCGDGYGSLKLAQSGYAVTGVDFSEEMVHKATLLNSENNSKFIKGDMAELPFSENQFDAAMAINSLEWTEHPLKVLKEIQRIVNPGGKACIGILGPTAAPRVNSYRRLYGEQVVCNTMMPWEFEQLATENHWRKISEFGVYKRESEQLPTGSLSSSIRQAISFMWVFMLENIKE</sequence>
<proteinExistence type="predicted"/>
<dbReference type="GO" id="GO:0102208">
    <property type="term" value="F:2-polyprenyl-6-hydroxyphenol methylase activity"/>
    <property type="evidence" value="ECO:0007669"/>
    <property type="project" value="UniProtKB-EC"/>
</dbReference>
<keyword evidence="3" id="KW-1185">Reference proteome</keyword>
<accession>A0ABW6KD06</accession>
<dbReference type="Proteomes" id="UP001601059">
    <property type="component" value="Unassembled WGS sequence"/>
</dbReference>
<evidence type="ECO:0000259" key="1">
    <source>
        <dbReference type="Pfam" id="PF08241"/>
    </source>
</evidence>
<dbReference type="PANTHER" id="PTHR43861:SF1">
    <property type="entry name" value="TRANS-ACONITATE 2-METHYLTRANSFERASE"/>
    <property type="match status" value="1"/>
</dbReference>
<dbReference type="InterPro" id="IPR013216">
    <property type="entry name" value="Methyltransf_11"/>
</dbReference>
<keyword evidence="2" id="KW-0808">Transferase</keyword>
<dbReference type="GO" id="GO:0032259">
    <property type="term" value="P:methylation"/>
    <property type="evidence" value="ECO:0007669"/>
    <property type="project" value="UniProtKB-KW"/>
</dbReference>
<evidence type="ECO:0000313" key="2">
    <source>
        <dbReference type="EMBL" id="MFE8702145.1"/>
    </source>
</evidence>
<reference evidence="2 3" key="1">
    <citation type="submission" date="2024-08" db="EMBL/GenBank/DDBJ databases">
        <title>Two novel Cytobacillus novel species.</title>
        <authorList>
            <person name="Liu G."/>
        </authorList>
    </citation>
    <scope>NUCLEOTIDE SEQUENCE [LARGE SCALE GENOMIC DNA]</scope>
    <source>
        <strain evidence="2 3">FJAT-54145</strain>
    </source>
</reference>
<organism evidence="2 3">
    <name type="scientific">Cytobacillus spartinae</name>
    <dbReference type="NCBI Taxonomy" id="3299023"/>
    <lineage>
        <taxon>Bacteria</taxon>
        <taxon>Bacillati</taxon>
        <taxon>Bacillota</taxon>
        <taxon>Bacilli</taxon>
        <taxon>Bacillales</taxon>
        <taxon>Bacillaceae</taxon>
        <taxon>Cytobacillus</taxon>
    </lineage>
</organism>
<name>A0ABW6KD06_9BACI</name>
<dbReference type="InterPro" id="IPR029063">
    <property type="entry name" value="SAM-dependent_MTases_sf"/>
</dbReference>
<dbReference type="GO" id="GO:0061542">
    <property type="term" value="F:3-demethylubiquinol 3-O-methyltransferase activity"/>
    <property type="evidence" value="ECO:0007669"/>
    <property type="project" value="UniProtKB-EC"/>
</dbReference>
<feature type="domain" description="Methyltransferase type 11" evidence="1">
    <location>
        <begin position="53"/>
        <end position="145"/>
    </location>
</feature>
<dbReference type="CDD" id="cd02440">
    <property type="entry name" value="AdoMet_MTases"/>
    <property type="match status" value="1"/>
</dbReference>
<dbReference type="EMBL" id="JBIACK010000008">
    <property type="protein sequence ID" value="MFE8702145.1"/>
    <property type="molecule type" value="Genomic_DNA"/>
</dbReference>
<dbReference type="Pfam" id="PF08241">
    <property type="entry name" value="Methyltransf_11"/>
    <property type="match status" value="1"/>
</dbReference>